<dbReference type="Proteomes" id="UP000017842">
    <property type="component" value="Unassembled WGS sequence"/>
</dbReference>
<keyword evidence="1" id="KW-1133">Transmembrane helix</keyword>
<gene>
    <name evidence="2" type="ORF">MGMO_53c00780</name>
</gene>
<keyword evidence="3" id="KW-1185">Reference proteome</keyword>
<feature type="transmembrane region" description="Helical" evidence="1">
    <location>
        <begin position="52"/>
        <end position="69"/>
    </location>
</feature>
<dbReference type="AlphaFoldDB" id="V5BXQ6"/>
<dbReference type="STRING" id="1116472.MGMO_53c00780"/>
<accession>V5BXQ6</accession>
<sequence length="74" mass="8418">MLYIFAMSIGGTVLATITGGLLVMLYLWIFFDSNEKERQGDGRWGEIAIVKLTMYVFVVICASLLYEFAKKNKE</sequence>
<evidence type="ECO:0000313" key="2">
    <source>
        <dbReference type="EMBL" id="ESS72619.1"/>
    </source>
</evidence>
<evidence type="ECO:0000256" key="1">
    <source>
        <dbReference type="SAM" id="Phobius"/>
    </source>
</evidence>
<organism evidence="2 3">
    <name type="scientific">Methyloglobulus morosus KoM1</name>
    <dbReference type="NCBI Taxonomy" id="1116472"/>
    <lineage>
        <taxon>Bacteria</taxon>
        <taxon>Pseudomonadati</taxon>
        <taxon>Pseudomonadota</taxon>
        <taxon>Gammaproteobacteria</taxon>
        <taxon>Methylococcales</taxon>
        <taxon>Methylococcaceae</taxon>
        <taxon>Methyloglobulus</taxon>
    </lineage>
</organism>
<proteinExistence type="predicted"/>
<reference evidence="2 3" key="1">
    <citation type="journal article" date="2013" name="Genome Announc.">
        <title>Draft Genome Sequence of the Methanotrophic Gammaproteobacterium Methyloglobulus morosus DSM 22980 Strain KoM1.</title>
        <authorList>
            <person name="Poehlein A."/>
            <person name="Deutzmann J.S."/>
            <person name="Daniel R."/>
            <person name="Simeonova D.D."/>
        </authorList>
    </citation>
    <scope>NUCLEOTIDE SEQUENCE [LARGE SCALE GENOMIC DNA]</scope>
    <source>
        <strain evidence="2 3">KoM1</strain>
    </source>
</reference>
<keyword evidence="1" id="KW-0812">Transmembrane</keyword>
<keyword evidence="1" id="KW-0472">Membrane</keyword>
<evidence type="ECO:0000313" key="3">
    <source>
        <dbReference type="Proteomes" id="UP000017842"/>
    </source>
</evidence>
<feature type="transmembrane region" description="Helical" evidence="1">
    <location>
        <begin position="6"/>
        <end position="31"/>
    </location>
</feature>
<protein>
    <submittedName>
        <fullName evidence="2">Uncharacterized protein</fullName>
    </submittedName>
</protein>
<name>V5BXQ6_9GAMM</name>
<comment type="caution">
    <text evidence="2">The sequence shown here is derived from an EMBL/GenBank/DDBJ whole genome shotgun (WGS) entry which is preliminary data.</text>
</comment>
<dbReference type="EMBL" id="AYLO01000051">
    <property type="protein sequence ID" value="ESS72619.1"/>
    <property type="molecule type" value="Genomic_DNA"/>
</dbReference>